<name>A0ABU9DGW0_9BACL</name>
<feature type="transmembrane region" description="Helical" evidence="2">
    <location>
        <begin position="36"/>
        <end position="57"/>
    </location>
</feature>
<feature type="transmembrane region" description="Helical" evidence="2">
    <location>
        <begin position="386"/>
        <end position="406"/>
    </location>
</feature>
<gene>
    <name evidence="3" type="ORF">WMW72_09335</name>
</gene>
<dbReference type="RefSeq" id="WP_341415163.1">
    <property type="nucleotide sequence ID" value="NZ_JBBPCC010000004.1"/>
</dbReference>
<evidence type="ECO:0000313" key="4">
    <source>
        <dbReference type="Proteomes" id="UP001469365"/>
    </source>
</evidence>
<feature type="transmembrane region" description="Helical" evidence="2">
    <location>
        <begin position="202"/>
        <end position="223"/>
    </location>
</feature>
<keyword evidence="2" id="KW-1133">Transmembrane helix</keyword>
<feature type="transmembrane region" description="Helical" evidence="2">
    <location>
        <begin position="307"/>
        <end position="333"/>
    </location>
</feature>
<feature type="region of interest" description="Disordered" evidence="1">
    <location>
        <begin position="241"/>
        <end position="299"/>
    </location>
</feature>
<keyword evidence="2" id="KW-0812">Transmembrane</keyword>
<keyword evidence="2" id="KW-0472">Membrane</keyword>
<feature type="transmembrane region" description="Helical" evidence="2">
    <location>
        <begin position="452"/>
        <end position="469"/>
    </location>
</feature>
<reference evidence="3 4" key="1">
    <citation type="submission" date="2024-04" db="EMBL/GenBank/DDBJ databases">
        <title>draft genome sequnece of Paenibacillus filicis.</title>
        <authorList>
            <person name="Kim D.-U."/>
        </authorList>
    </citation>
    <scope>NUCLEOTIDE SEQUENCE [LARGE SCALE GENOMIC DNA]</scope>
    <source>
        <strain evidence="3 4">KACC14197</strain>
    </source>
</reference>
<dbReference type="InterPro" id="IPR025291">
    <property type="entry name" value="DUF4153"/>
</dbReference>
<feature type="transmembrane region" description="Helical" evidence="2">
    <location>
        <begin position="353"/>
        <end position="374"/>
    </location>
</feature>
<feature type="transmembrane region" description="Helical" evidence="2">
    <location>
        <begin position="418"/>
        <end position="440"/>
    </location>
</feature>
<dbReference type="Proteomes" id="UP001469365">
    <property type="component" value="Unassembled WGS sequence"/>
</dbReference>
<evidence type="ECO:0000256" key="1">
    <source>
        <dbReference type="SAM" id="MobiDB-lite"/>
    </source>
</evidence>
<evidence type="ECO:0000256" key="2">
    <source>
        <dbReference type="SAM" id="Phobius"/>
    </source>
</evidence>
<feature type="transmembrane region" description="Helical" evidence="2">
    <location>
        <begin position="157"/>
        <end position="182"/>
    </location>
</feature>
<feature type="transmembrane region" description="Helical" evidence="2">
    <location>
        <begin position="12"/>
        <end position="30"/>
    </location>
</feature>
<accession>A0ABU9DGW0</accession>
<proteinExistence type="predicted"/>
<feature type="transmembrane region" description="Helical" evidence="2">
    <location>
        <begin position="88"/>
        <end position="107"/>
    </location>
</feature>
<dbReference type="EMBL" id="JBBPCC010000004">
    <property type="protein sequence ID" value="MEK8128104.1"/>
    <property type="molecule type" value="Genomic_DNA"/>
</dbReference>
<evidence type="ECO:0000313" key="3">
    <source>
        <dbReference type="EMBL" id="MEK8128104.1"/>
    </source>
</evidence>
<sequence>MTLPLASSYSERKLLVGSLICGLLHYLFFFDKEWGVSIPLFVLAFYLLLHGMTGLGIQGLRAEPASIWLLPIALLSLTYALYTNSVFTVLNALAIPLLIVLHTTAAYRKDKRSGIVGAMLEQAIAQTLMYVPRPITLAAGWVSAGLGKGSARTVGKVVLGLLLAAPILAAVIGLLASADAMFNRSLARLPEMMNDLNMGEAVIRILWVVFIMTGIFAYIAGLLNPKQWQVSYTDRYEGGQGRAGGAAYPPGSAQAVRHRRSGRPGLQEAPSDTLPEESREQPGIPAWDPGMPQADVRPPGTSGKLDATVAATVLILLNAVYLLFAFVQFSYFFGGGTAELPDGVTYASYARRGFAELVTATVINLTLLVGALYGVKRPSAAAWLGLRALLALLVGCTGIMLSSAYIRLSMYEEAYGYTVTRLLVHAFMIFLLVLFVLALVKLWKEQLPLARSYAAAAVIAYVLINYIGIDAMIVRNNAARYERTGELDAGYLASLGYGAVPSILALKKSNPELAEEALQRHREMLGQQSSPSWTEFNWSKWRARQALKADAPVS</sequence>
<organism evidence="3 4">
    <name type="scientific">Paenibacillus filicis</name>
    <dbReference type="NCBI Taxonomy" id="669464"/>
    <lineage>
        <taxon>Bacteria</taxon>
        <taxon>Bacillati</taxon>
        <taxon>Bacillota</taxon>
        <taxon>Bacilli</taxon>
        <taxon>Bacillales</taxon>
        <taxon>Paenibacillaceae</taxon>
        <taxon>Paenibacillus</taxon>
    </lineage>
</organism>
<protein>
    <submittedName>
        <fullName evidence="3">DUF4173 domain-containing protein</fullName>
    </submittedName>
</protein>
<dbReference type="Pfam" id="PF13687">
    <property type="entry name" value="DUF4153"/>
    <property type="match status" value="2"/>
</dbReference>
<comment type="caution">
    <text evidence="3">The sequence shown here is derived from an EMBL/GenBank/DDBJ whole genome shotgun (WGS) entry which is preliminary data.</text>
</comment>
<keyword evidence="4" id="KW-1185">Reference proteome</keyword>